<keyword evidence="2" id="KW-0963">Cytoplasm</keyword>
<dbReference type="PANTHER" id="PTHR18849:SF0">
    <property type="entry name" value="CILIA- AND FLAGELLA-ASSOCIATED PROTEIN 410-RELATED"/>
    <property type="match status" value="1"/>
</dbReference>
<dbReference type="eggNOG" id="KOG0531">
    <property type="taxonomic scope" value="Eukaryota"/>
</dbReference>
<evidence type="ECO:0000256" key="4">
    <source>
        <dbReference type="ARBA" id="ARBA00022737"/>
    </source>
</evidence>
<dbReference type="InterPro" id="IPR056496">
    <property type="entry name" value="CS_DNAAF11_C"/>
</dbReference>
<evidence type="ECO:0000313" key="9">
    <source>
        <dbReference type="EMBL" id="EEH53185.1"/>
    </source>
</evidence>
<dbReference type="EMBL" id="GG663746">
    <property type="protein sequence ID" value="EEH53185.1"/>
    <property type="molecule type" value="Genomic_DNA"/>
</dbReference>
<dbReference type="InterPro" id="IPR032675">
    <property type="entry name" value="LRR_dom_sf"/>
</dbReference>
<organism evidence="10">
    <name type="scientific">Micromonas pusilla (strain CCMP1545)</name>
    <name type="common">Picoplanktonic green alga</name>
    <dbReference type="NCBI Taxonomy" id="564608"/>
    <lineage>
        <taxon>Eukaryota</taxon>
        <taxon>Viridiplantae</taxon>
        <taxon>Chlorophyta</taxon>
        <taxon>Mamiellophyceae</taxon>
        <taxon>Mamiellales</taxon>
        <taxon>Mamiellaceae</taxon>
        <taxon>Micromonas</taxon>
    </lineage>
</organism>
<feature type="domain" description="Dynein axonemal assembly factor 11-like CS" evidence="8">
    <location>
        <begin position="227"/>
        <end position="355"/>
    </location>
</feature>
<keyword evidence="4" id="KW-0677">Repeat</keyword>
<evidence type="ECO:0000313" key="10">
    <source>
        <dbReference type="Proteomes" id="UP000001876"/>
    </source>
</evidence>
<evidence type="ECO:0000256" key="5">
    <source>
        <dbReference type="ARBA" id="ARBA00023069"/>
    </source>
</evidence>
<dbReference type="RefSeq" id="XP_003062366.1">
    <property type="nucleotide sequence ID" value="XM_003062320.1"/>
</dbReference>
<dbReference type="FunFam" id="3.80.10.10:FF:000052">
    <property type="entry name" value="Leucine rich repeat containing 6"/>
    <property type="match status" value="1"/>
</dbReference>
<dbReference type="Pfam" id="PF14580">
    <property type="entry name" value="LRR_9"/>
    <property type="match status" value="1"/>
</dbReference>
<dbReference type="Gene3D" id="3.80.10.10">
    <property type="entry name" value="Ribonuclease Inhibitor"/>
    <property type="match status" value="1"/>
</dbReference>
<dbReference type="STRING" id="564608.C1N3E8"/>
<dbReference type="Pfam" id="PF23602">
    <property type="entry name" value="CS_DNAAF11_C"/>
    <property type="match status" value="1"/>
</dbReference>
<keyword evidence="3" id="KW-0433">Leucine-rich repeat</keyword>
<accession>C1N3E8</accession>
<dbReference type="OrthoDB" id="10250990at2759"/>
<evidence type="ECO:0000256" key="3">
    <source>
        <dbReference type="ARBA" id="ARBA00022614"/>
    </source>
</evidence>
<proteinExistence type="inferred from homology"/>
<dbReference type="PANTHER" id="PTHR18849">
    <property type="entry name" value="LEUCINE RICH REPEAT PROTEIN"/>
    <property type="match status" value="1"/>
</dbReference>
<keyword evidence="10" id="KW-1185">Reference proteome</keyword>
<protein>
    <submittedName>
        <fullName evidence="9">Predicted protein</fullName>
    </submittedName>
</protein>
<dbReference type="GeneID" id="9688038"/>
<gene>
    <name evidence="9" type="ORF">MICPUCDRAFT_3042</name>
</gene>
<dbReference type="OMA" id="QHRAVIV"/>
<dbReference type="GO" id="GO:0005930">
    <property type="term" value="C:axoneme"/>
    <property type="evidence" value="ECO:0007669"/>
    <property type="project" value="UniProtKB-SubCell"/>
</dbReference>
<evidence type="ECO:0000259" key="8">
    <source>
        <dbReference type="Pfam" id="PF23602"/>
    </source>
</evidence>
<evidence type="ECO:0000256" key="7">
    <source>
        <dbReference type="ARBA" id="ARBA00049982"/>
    </source>
</evidence>
<dbReference type="Proteomes" id="UP000001876">
    <property type="component" value="Unassembled WGS sequence"/>
</dbReference>
<evidence type="ECO:0000256" key="1">
    <source>
        <dbReference type="ARBA" id="ARBA00004430"/>
    </source>
</evidence>
<dbReference type="KEGG" id="mpp:MICPUCDRAFT_3042"/>
<reference evidence="9 10" key="1">
    <citation type="journal article" date="2009" name="Science">
        <title>Green evolution and dynamic adaptations revealed by genomes of the marine picoeukaryotes Micromonas.</title>
        <authorList>
            <person name="Worden A.Z."/>
            <person name="Lee J.H."/>
            <person name="Mock T."/>
            <person name="Rouze P."/>
            <person name="Simmons M.P."/>
            <person name="Aerts A.L."/>
            <person name="Allen A.E."/>
            <person name="Cuvelier M.L."/>
            <person name="Derelle E."/>
            <person name="Everett M.V."/>
            <person name="Foulon E."/>
            <person name="Grimwood J."/>
            <person name="Gundlach H."/>
            <person name="Henrissat B."/>
            <person name="Napoli C."/>
            <person name="McDonald S.M."/>
            <person name="Parker M.S."/>
            <person name="Rombauts S."/>
            <person name="Salamov A."/>
            <person name="Von Dassow P."/>
            <person name="Badger J.H."/>
            <person name="Coutinho P.M."/>
            <person name="Demir E."/>
            <person name="Dubchak I."/>
            <person name="Gentemann C."/>
            <person name="Eikrem W."/>
            <person name="Gready J.E."/>
            <person name="John U."/>
            <person name="Lanier W."/>
            <person name="Lindquist E.A."/>
            <person name="Lucas S."/>
            <person name="Mayer K.F."/>
            <person name="Moreau H."/>
            <person name="Not F."/>
            <person name="Otillar R."/>
            <person name="Panaud O."/>
            <person name="Pangilinan J."/>
            <person name="Paulsen I."/>
            <person name="Piegu B."/>
            <person name="Poliakov A."/>
            <person name="Robbens S."/>
            <person name="Schmutz J."/>
            <person name="Toulza E."/>
            <person name="Wyss T."/>
            <person name="Zelensky A."/>
            <person name="Zhou K."/>
            <person name="Armbrust E.V."/>
            <person name="Bhattacharya D."/>
            <person name="Goodenough U.W."/>
            <person name="Van de Peer Y."/>
            <person name="Grigoriev I.V."/>
        </authorList>
    </citation>
    <scope>NUCLEOTIDE SEQUENCE [LARGE SCALE GENOMIC DNA]</scope>
    <source>
        <strain evidence="9 10">CCMP1545</strain>
    </source>
</reference>
<comment type="similarity">
    <text evidence="7">Belongs to the tilB family.</text>
</comment>
<feature type="non-terminal residue" evidence="9">
    <location>
        <position position="356"/>
    </location>
</feature>
<sequence length="356" mass="40407">MAPITLEMIRRRAEHNEGMVSNLEEVSLHQQEIERIEALGHVCRHLKILYMQNNLVSKLENLHRLKELEYANFAVNNISKIENLQRCESLVKLDLTVNFIAKASLLTVHTLEANYQLEDLYLMGNPCADFSGYRAFVVATLPGIKKLDGKAITPSERILAEQDLPRITAQLMKELREEGVDIEEAMKVSDARDLAPDEDDVAAIAEMPEDERPWCAATRVAEQRETARQREENERKKKEHHDRYFNIDGTKKVERRAGFPELPEDYDVDDVKQCNESGAEFRLDDSEDGASVVLDVKVGKYMDTSLMDVDVQTRLVRVLVKGKMLCLVLPEEVKPDAACARRSKTTGSLVVTMPKA</sequence>
<dbReference type="SUPFAM" id="SSF52058">
    <property type="entry name" value="L domain-like"/>
    <property type="match status" value="1"/>
</dbReference>
<comment type="subcellular location">
    <subcellularLocation>
        <location evidence="1">Cytoplasm</location>
        <location evidence="1">Cytoskeleton</location>
        <location evidence="1">Cilium axoneme</location>
    </subcellularLocation>
</comment>
<evidence type="ECO:0000256" key="6">
    <source>
        <dbReference type="ARBA" id="ARBA00023273"/>
    </source>
</evidence>
<name>C1N3E8_MICPC</name>
<evidence type="ECO:0000256" key="2">
    <source>
        <dbReference type="ARBA" id="ARBA00022490"/>
    </source>
</evidence>
<dbReference type="PROSITE" id="PS51450">
    <property type="entry name" value="LRR"/>
    <property type="match status" value="1"/>
</dbReference>
<keyword evidence="5" id="KW-0969">Cilium</keyword>
<keyword evidence="6" id="KW-0966">Cell projection</keyword>
<dbReference type="InterPro" id="IPR001611">
    <property type="entry name" value="Leu-rich_rpt"/>
</dbReference>
<dbReference type="AlphaFoldDB" id="C1N3E8"/>